<dbReference type="Gene3D" id="3.90.930.1">
    <property type="match status" value="1"/>
</dbReference>
<proteinExistence type="predicted"/>
<evidence type="ECO:0000313" key="1">
    <source>
        <dbReference type="EMBL" id="SHI67088.1"/>
    </source>
</evidence>
<keyword evidence="2" id="KW-1185">Reference proteome</keyword>
<reference evidence="2" key="1">
    <citation type="submission" date="2016-11" db="EMBL/GenBank/DDBJ databases">
        <authorList>
            <person name="Varghese N."/>
            <person name="Submissions S."/>
        </authorList>
    </citation>
    <scope>NUCLEOTIDE SEQUENCE [LARGE SCALE GENOMIC DNA]</scope>
    <source>
        <strain evidence="2">DSM 19858</strain>
    </source>
</reference>
<dbReference type="SUPFAM" id="SSF82185">
    <property type="entry name" value="Histone H3 K4-specific methyltransferase SET7/9 N-terminal domain"/>
    <property type="match status" value="1"/>
</dbReference>
<dbReference type="AlphaFoldDB" id="A0A1M6D264"/>
<dbReference type="EMBL" id="FQYU01000001">
    <property type="protein sequence ID" value="SHI67088.1"/>
    <property type="molecule type" value="Genomic_DNA"/>
</dbReference>
<organism evidence="1 2">
    <name type="scientific">Pseudozobellia thermophila</name>
    <dbReference type="NCBI Taxonomy" id="192903"/>
    <lineage>
        <taxon>Bacteria</taxon>
        <taxon>Pseudomonadati</taxon>
        <taxon>Bacteroidota</taxon>
        <taxon>Flavobacteriia</taxon>
        <taxon>Flavobacteriales</taxon>
        <taxon>Flavobacteriaceae</taxon>
        <taxon>Pseudozobellia</taxon>
    </lineage>
</organism>
<dbReference type="STRING" id="192903.SAMN04488513_101950"/>
<evidence type="ECO:0000313" key="2">
    <source>
        <dbReference type="Proteomes" id="UP000184543"/>
    </source>
</evidence>
<protein>
    <recommendedName>
        <fullName evidence="3">MORN repeat variant</fullName>
    </recommendedName>
</protein>
<gene>
    <name evidence="1" type="ORF">SAMN04488513_101950</name>
</gene>
<name>A0A1M6D264_9FLAO</name>
<dbReference type="RefSeq" id="WP_072989259.1">
    <property type="nucleotide sequence ID" value="NZ_FQYU01000001.1"/>
</dbReference>
<sequence>MLPQLSYLWLFLPIFMAASEQVGRYHKTYYPNGNLKAEGWVQNGDKTDYWKFYHLNGTLSEEGHFAQNERNGYWHFYNSSGTKEKEGHYNKGLKTKWWLFYDRYGNIAHKCQLKNDKKHGYCLKYRNQKLTSAEKYENGKKINEWFSFASFRRDNALTDLE</sequence>
<evidence type="ECO:0008006" key="3">
    <source>
        <dbReference type="Google" id="ProtNLM"/>
    </source>
</evidence>
<accession>A0A1M6D264</accession>
<dbReference type="Proteomes" id="UP000184543">
    <property type="component" value="Unassembled WGS sequence"/>
</dbReference>